<evidence type="ECO:0000256" key="2">
    <source>
        <dbReference type="ARBA" id="ARBA00022525"/>
    </source>
</evidence>
<feature type="domain" description="VWA7 N-terminal" evidence="6">
    <location>
        <begin position="98"/>
        <end position="310"/>
    </location>
</feature>
<comment type="caution">
    <text evidence="7">The sequence shown here is derived from an EMBL/GenBank/DDBJ whole genome shotgun (WGS) entry which is preliminary data.</text>
</comment>
<dbReference type="Gene3D" id="3.40.50.410">
    <property type="entry name" value="von Willebrand factor, type A domain"/>
    <property type="match status" value="1"/>
</dbReference>
<dbReference type="EMBL" id="CAJNOJ010000078">
    <property type="protein sequence ID" value="CAF1050912.1"/>
    <property type="molecule type" value="Genomic_DNA"/>
</dbReference>
<feature type="chain" id="PRO_5032994885" evidence="4">
    <location>
        <begin position="23"/>
        <end position="847"/>
    </location>
</feature>
<evidence type="ECO:0000256" key="3">
    <source>
        <dbReference type="ARBA" id="ARBA00022729"/>
    </source>
</evidence>
<reference evidence="7" key="1">
    <citation type="submission" date="2021-02" db="EMBL/GenBank/DDBJ databases">
        <authorList>
            <person name="Nowell W R."/>
        </authorList>
    </citation>
    <scope>NUCLEOTIDE SEQUENCE</scope>
</reference>
<feature type="signal peptide" evidence="4">
    <location>
        <begin position="1"/>
        <end position="22"/>
    </location>
</feature>
<dbReference type="SUPFAM" id="SSF53300">
    <property type="entry name" value="vWA-like"/>
    <property type="match status" value="1"/>
</dbReference>
<evidence type="ECO:0000256" key="1">
    <source>
        <dbReference type="ARBA" id="ARBA00004613"/>
    </source>
</evidence>
<evidence type="ECO:0000313" key="8">
    <source>
        <dbReference type="Proteomes" id="UP000663852"/>
    </source>
</evidence>
<dbReference type="InterPro" id="IPR036465">
    <property type="entry name" value="vWFA_dom_sf"/>
</dbReference>
<dbReference type="InterPro" id="IPR052577">
    <property type="entry name" value="VWA7"/>
</dbReference>
<gene>
    <name evidence="7" type="ORF">EDS130_LOCUS17420</name>
</gene>
<keyword evidence="2" id="KW-0964">Secreted</keyword>
<keyword evidence="3 4" id="KW-0732">Signal</keyword>
<dbReference type="Pfam" id="PF25106">
    <property type="entry name" value="VWA_4"/>
    <property type="match status" value="1"/>
</dbReference>
<proteinExistence type="predicted"/>
<dbReference type="InterPro" id="IPR056861">
    <property type="entry name" value="HMCN1-like_VWA"/>
</dbReference>
<dbReference type="OrthoDB" id="301415at2759"/>
<evidence type="ECO:0000256" key="4">
    <source>
        <dbReference type="SAM" id="SignalP"/>
    </source>
</evidence>
<feature type="domain" description="Hemicentin-1-like von Willebrand factor A" evidence="5">
    <location>
        <begin position="320"/>
        <end position="491"/>
    </location>
</feature>
<evidence type="ECO:0000259" key="6">
    <source>
        <dbReference type="Pfam" id="PF25107"/>
    </source>
</evidence>
<protein>
    <submittedName>
        <fullName evidence="7">Uncharacterized protein</fullName>
    </submittedName>
</protein>
<dbReference type="PANTHER" id="PTHR14905:SF7">
    <property type="entry name" value="VON WILLEBRAND FACTOR A DOMAIN-CONTAINING PROTEIN 7"/>
    <property type="match status" value="1"/>
</dbReference>
<dbReference type="AlphaFoldDB" id="A0A814KGP6"/>
<evidence type="ECO:0000259" key="5">
    <source>
        <dbReference type="Pfam" id="PF25106"/>
    </source>
</evidence>
<accession>A0A814KGP6</accession>
<name>A0A814KGP6_ADIRI</name>
<dbReference type="PANTHER" id="PTHR14905">
    <property type="entry name" value="NG37"/>
    <property type="match status" value="1"/>
</dbReference>
<evidence type="ECO:0000313" key="7">
    <source>
        <dbReference type="EMBL" id="CAF1050912.1"/>
    </source>
</evidence>
<comment type="subcellular location">
    <subcellularLocation>
        <location evidence="1">Secreted</location>
    </subcellularLocation>
</comment>
<dbReference type="Pfam" id="PF25107">
    <property type="entry name" value="VWA7_N"/>
    <property type="match status" value="1"/>
</dbReference>
<organism evidence="7 8">
    <name type="scientific">Adineta ricciae</name>
    <name type="common">Rotifer</name>
    <dbReference type="NCBI Taxonomy" id="249248"/>
    <lineage>
        <taxon>Eukaryota</taxon>
        <taxon>Metazoa</taxon>
        <taxon>Spiralia</taxon>
        <taxon>Gnathifera</taxon>
        <taxon>Rotifera</taxon>
        <taxon>Eurotatoria</taxon>
        <taxon>Bdelloidea</taxon>
        <taxon>Adinetida</taxon>
        <taxon>Adinetidae</taxon>
        <taxon>Adineta</taxon>
    </lineage>
</organism>
<dbReference type="InterPro" id="IPR056862">
    <property type="entry name" value="VWA7_N"/>
</dbReference>
<sequence>MHKVHFSVAAILVLAVIRNSECFTAGWGGLIPLTSTEVSSSGTTHYAITECALLRIAADYLTKVHGSTDLDGIGSSTGVCSKVKDDFNSIEKEVKRLRVSSTFRSAVYAISTENVFVDGLEWYNERSHFDGETFTKASGLVAMRLNSAKSNLEADNLYHARAYFGQAMHTLQDFYAHSNWIELGQTEPNTNIGSGIILGKYASKSMPTCKNCNSTDCAKDNILPEIIKNGWLTSGYFGLTPLAKKPLGKCSHGGSADATTDEEATGYGINKDYATSDHGMFYHYDAARVAYEATKQKLSQLWTQFGDTTFGRFLGLETTSLAIAIDTTGSMAPYIELVKQMAIRIVQSTTGDSAVLRPRKYILSPFNDPDYGPLLVTTNAQVLIDAISALTAFGGDDLPELYYHGLNEALSVCERDSSVFTFTDAPAKDAYLRSQVLAKASEMNIRVYSFYAGVVYIGRRKRQSTGTTDSIEALDGSDGHDIASATGGFTMGIQAGDANATAEYVMGRLARPESILTINLPGSTNLTFEVDDSITVINIDVSSTQILSGSVELIDSKGNLLKPTPIAASNFFKLYKIQNAIAGTWKLHSYYGGKHSIELSSDTSISCTTTLCEVHKGHAIEYMPLRDAPLVNQTDLALLTVCENLPSNITKGSVKLINNQGTIITELYPSTFGKNGFITSIQIPDVDFRMLTTVTLADGNNIQRQAPQLISPTTIKIDLTNQPYIITGNTTLNMTYTIYNRAQTTLNITLCITDSMKLLNTTEKCVSPYVIPSQNSITDQLPVSNTYNPNITTSVFTFTISAPANDSVSAPKVTNYKTVTLYTEDKTYEEASPTNSGLILLTPLCSI</sequence>
<dbReference type="Proteomes" id="UP000663852">
    <property type="component" value="Unassembled WGS sequence"/>
</dbReference>